<feature type="domain" description="ABC transporter" evidence="5">
    <location>
        <begin position="16"/>
        <end position="265"/>
    </location>
</feature>
<evidence type="ECO:0000256" key="4">
    <source>
        <dbReference type="ARBA" id="ARBA00022840"/>
    </source>
</evidence>
<dbReference type="PANTHER" id="PTHR43776:SF7">
    <property type="entry name" value="D,D-DIPEPTIDE TRANSPORT ATP-BINDING PROTEIN DDPF-RELATED"/>
    <property type="match status" value="1"/>
</dbReference>
<sequence length="556" mass="60144">MTRATVDRVRTGAPLVEISTLSAGYLRYGTVTPAVHDVSLSIHPGEIVALVGESGSGKSTTAHAIIGLLPDNGRITGGAIHVAGVDIACAREKLVRTLRGSTVALIPQDPMVGLNPTQRIGTQVAEAVRLRGVRGPQVRTEVIDILRKAGLDAPERRAQRYPHELSGGQRQRALIAIALAGEPDVIIADEPTSALDVTVQTRILDHLESLVRESGTALLIITHDLAVAADRADRVVVMRQGRIVESGSPTEILVDSDNAYTRRLIAAAPALAHGGVLRPRFDVPREQVDPPEPIIELDSVTKRFASRRGGSVVALDEVSVRVAPGRTHAIVGESGSGKTTALRIAMGLTEPTSGAVRFDGHDIAGMSWRRIRPLRQRFQLVHQNPFASLDPRFTVCESVIEPLVSFRVGDRARRRARAAELLDQVALPRTFLDRLPAELSGGQRQRVAIARALALRPDVVLLDEPVSALDVSVQEQILDLLTDLQQGLGLTYLFVSHDLAVVARIAHTVSVFEKGRVVESGSTAAIFRDPADDYTRRLLAAIPGRRRLDRNEREEP</sequence>
<dbReference type="NCBIfam" id="NF007739">
    <property type="entry name" value="PRK10419.1"/>
    <property type="match status" value="2"/>
</dbReference>
<accession>A0ABW6SE07</accession>
<protein>
    <submittedName>
        <fullName evidence="6">Dipeptide ABC transporter ATP-binding protein</fullName>
    </submittedName>
</protein>
<dbReference type="Gene3D" id="3.40.50.300">
    <property type="entry name" value="P-loop containing nucleotide triphosphate hydrolases"/>
    <property type="match status" value="2"/>
</dbReference>
<gene>
    <name evidence="6" type="ORF">ACFYXQ_37350</name>
</gene>
<proteinExistence type="inferred from homology"/>
<dbReference type="InterPro" id="IPR013563">
    <property type="entry name" value="Oligopep_ABC_C"/>
</dbReference>
<dbReference type="RefSeq" id="WP_387406407.1">
    <property type="nucleotide sequence ID" value="NZ_JBIAQY010000019.1"/>
</dbReference>
<dbReference type="Pfam" id="PF00005">
    <property type="entry name" value="ABC_tran"/>
    <property type="match status" value="2"/>
</dbReference>
<dbReference type="SMART" id="SM00382">
    <property type="entry name" value="AAA"/>
    <property type="match status" value="2"/>
</dbReference>
<name>A0ABW6SE07_9NOCA</name>
<dbReference type="InterPro" id="IPR003439">
    <property type="entry name" value="ABC_transporter-like_ATP-bd"/>
</dbReference>
<keyword evidence="3" id="KW-0547">Nucleotide-binding</keyword>
<evidence type="ECO:0000256" key="3">
    <source>
        <dbReference type="ARBA" id="ARBA00022741"/>
    </source>
</evidence>
<dbReference type="PROSITE" id="PS00211">
    <property type="entry name" value="ABC_TRANSPORTER_1"/>
    <property type="match status" value="2"/>
</dbReference>
<organism evidence="6 7">
    <name type="scientific">Nocardia jiangxiensis</name>
    <dbReference type="NCBI Taxonomy" id="282685"/>
    <lineage>
        <taxon>Bacteria</taxon>
        <taxon>Bacillati</taxon>
        <taxon>Actinomycetota</taxon>
        <taxon>Actinomycetes</taxon>
        <taxon>Mycobacteriales</taxon>
        <taxon>Nocardiaceae</taxon>
        <taxon>Nocardia</taxon>
    </lineage>
</organism>
<dbReference type="SUPFAM" id="SSF52540">
    <property type="entry name" value="P-loop containing nucleoside triphosphate hydrolases"/>
    <property type="match status" value="2"/>
</dbReference>
<dbReference type="EMBL" id="JBIAQY010000019">
    <property type="protein sequence ID" value="MFF3573439.1"/>
    <property type="molecule type" value="Genomic_DNA"/>
</dbReference>
<keyword evidence="4 6" id="KW-0067">ATP-binding</keyword>
<dbReference type="GO" id="GO:0005524">
    <property type="term" value="F:ATP binding"/>
    <property type="evidence" value="ECO:0007669"/>
    <property type="project" value="UniProtKB-KW"/>
</dbReference>
<keyword evidence="7" id="KW-1185">Reference proteome</keyword>
<dbReference type="InterPro" id="IPR027417">
    <property type="entry name" value="P-loop_NTPase"/>
</dbReference>
<dbReference type="CDD" id="cd03257">
    <property type="entry name" value="ABC_NikE_OppD_transporters"/>
    <property type="match status" value="2"/>
</dbReference>
<reference evidence="6 7" key="1">
    <citation type="submission" date="2024-10" db="EMBL/GenBank/DDBJ databases">
        <title>The Natural Products Discovery Center: Release of the First 8490 Sequenced Strains for Exploring Actinobacteria Biosynthetic Diversity.</title>
        <authorList>
            <person name="Kalkreuter E."/>
            <person name="Kautsar S.A."/>
            <person name="Yang D."/>
            <person name="Bader C.D."/>
            <person name="Teijaro C.N."/>
            <person name="Fluegel L."/>
            <person name="Davis C.M."/>
            <person name="Simpson J.R."/>
            <person name="Lauterbach L."/>
            <person name="Steele A.D."/>
            <person name="Gui C."/>
            <person name="Meng S."/>
            <person name="Li G."/>
            <person name="Viehrig K."/>
            <person name="Ye F."/>
            <person name="Su P."/>
            <person name="Kiefer A.F."/>
            <person name="Nichols A."/>
            <person name="Cepeda A.J."/>
            <person name="Yan W."/>
            <person name="Fan B."/>
            <person name="Jiang Y."/>
            <person name="Adhikari A."/>
            <person name="Zheng C.-J."/>
            <person name="Schuster L."/>
            <person name="Cowan T.M."/>
            <person name="Smanski M.J."/>
            <person name="Chevrette M.G."/>
            <person name="De Carvalho L.P.S."/>
            <person name="Shen B."/>
        </authorList>
    </citation>
    <scope>NUCLEOTIDE SEQUENCE [LARGE SCALE GENOMIC DNA]</scope>
    <source>
        <strain evidence="6 7">NPDC002593</strain>
    </source>
</reference>
<comment type="caution">
    <text evidence="6">The sequence shown here is derived from an EMBL/GenBank/DDBJ whole genome shotgun (WGS) entry which is preliminary data.</text>
</comment>
<evidence type="ECO:0000259" key="5">
    <source>
        <dbReference type="PROSITE" id="PS50893"/>
    </source>
</evidence>
<dbReference type="Pfam" id="PF08352">
    <property type="entry name" value="oligo_HPY"/>
    <property type="match status" value="1"/>
</dbReference>
<evidence type="ECO:0000313" key="6">
    <source>
        <dbReference type="EMBL" id="MFF3573439.1"/>
    </source>
</evidence>
<dbReference type="Proteomes" id="UP001601992">
    <property type="component" value="Unassembled WGS sequence"/>
</dbReference>
<evidence type="ECO:0000256" key="1">
    <source>
        <dbReference type="ARBA" id="ARBA00005417"/>
    </source>
</evidence>
<evidence type="ECO:0000256" key="2">
    <source>
        <dbReference type="ARBA" id="ARBA00022448"/>
    </source>
</evidence>
<dbReference type="InterPro" id="IPR017871">
    <property type="entry name" value="ABC_transporter-like_CS"/>
</dbReference>
<dbReference type="PROSITE" id="PS50893">
    <property type="entry name" value="ABC_TRANSPORTER_2"/>
    <property type="match status" value="2"/>
</dbReference>
<comment type="similarity">
    <text evidence="1">Belongs to the ABC transporter superfamily.</text>
</comment>
<feature type="domain" description="ABC transporter" evidence="5">
    <location>
        <begin position="295"/>
        <end position="539"/>
    </location>
</feature>
<dbReference type="PANTHER" id="PTHR43776">
    <property type="entry name" value="TRANSPORT ATP-BINDING PROTEIN"/>
    <property type="match status" value="1"/>
</dbReference>
<keyword evidence="2" id="KW-0813">Transport</keyword>
<dbReference type="NCBIfam" id="NF008453">
    <property type="entry name" value="PRK11308.1"/>
    <property type="match status" value="2"/>
</dbReference>
<dbReference type="InterPro" id="IPR003593">
    <property type="entry name" value="AAA+_ATPase"/>
</dbReference>
<dbReference type="InterPro" id="IPR050319">
    <property type="entry name" value="ABC_transp_ATP-bind"/>
</dbReference>
<evidence type="ECO:0000313" key="7">
    <source>
        <dbReference type="Proteomes" id="UP001601992"/>
    </source>
</evidence>